<organism evidence="1">
    <name type="scientific">uncultured Synechococcales cyanobacterium</name>
    <dbReference type="NCBI Taxonomy" id="1936017"/>
    <lineage>
        <taxon>Bacteria</taxon>
        <taxon>Bacillati</taxon>
        <taxon>Cyanobacteriota</taxon>
        <taxon>Cyanophyceae</taxon>
        <taxon>Synechococcales</taxon>
        <taxon>environmental samples</taxon>
    </lineage>
</organism>
<gene>
    <name evidence="1" type="ORF">AVDCRST_MAG81-1475</name>
</gene>
<dbReference type="Pfam" id="PF01724">
    <property type="entry name" value="DUF29"/>
    <property type="match status" value="1"/>
</dbReference>
<reference evidence="1" key="1">
    <citation type="submission" date="2020-02" db="EMBL/GenBank/DDBJ databases">
        <authorList>
            <person name="Meier V. D."/>
        </authorList>
    </citation>
    <scope>NUCLEOTIDE SEQUENCE</scope>
    <source>
        <strain evidence="1">AVDCRST_MAG81</strain>
    </source>
</reference>
<dbReference type="PANTHER" id="PTHR34235">
    <property type="entry name" value="SLR1203 PROTEIN-RELATED"/>
    <property type="match status" value="1"/>
</dbReference>
<dbReference type="InterPro" id="IPR002636">
    <property type="entry name" value="DUF29"/>
</dbReference>
<evidence type="ECO:0000313" key="1">
    <source>
        <dbReference type="EMBL" id="CAA9569976.1"/>
    </source>
</evidence>
<dbReference type="EMBL" id="CADCWO010000086">
    <property type="protein sequence ID" value="CAA9569976.1"/>
    <property type="molecule type" value="Genomic_DNA"/>
</dbReference>
<accession>A0A6J4V6D5</accession>
<dbReference type="AlphaFoldDB" id="A0A6J4V6D5"/>
<sequence>MSSAKVVSTLYETDFVEWVNQTAQLLREHRFDAVDLENLVEEVEDLSRRERDALYSNLKVILIHLLKWQFQSERHTSSWRASIVEHRQRLQRQLKNAPSLKPYLEETFLECYEDARSLAVAETGLDLAVFPQECPYTVRETLAQDFWPIS</sequence>
<evidence type="ECO:0008006" key="2">
    <source>
        <dbReference type="Google" id="ProtNLM"/>
    </source>
</evidence>
<dbReference type="Gene3D" id="1.20.1220.20">
    <property type="entry name" value="Uncharcterised protein PF01724"/>
    <property type="match status" value="1"/>
</dbReference>
<name>A0A6J4V6D5_9CYAN</name>
<protein>
    <recommendedName>
        <fullName evidence="2">DUF29 domain-containing protein</fullName>
    </recommendedName>
</protein>
<proteinExistence type="predicted"/>